<dbReference type="GO" id="GO:0102559">
    <property type="term" value="F:peptide chain release factor N(5)-glutamine methyltransferase activity"/>
    <property type="evidence" value="ECO:0007669"/>
    <property type="project" value="UniProtKB-EC"/>
</dbReference>
<dbReference type="InterPro" id="IPR029063">
    <property type="entry name" value="SAM-dependent_MTases_sf"/>
</dbReference>
<dbReference type="Pfam" id="PF05175">
    <property type="entry name" value="MTS"/>
    <property type="match status" value="1"/>
</dbReference>
<evidence type="ECO:0000256" key="1">
    <source>
        <dbReference type="ARBA" id="ARBA00022603"/>
    </source>
</evidence>
<sequence length="274" mass="29128">MAEVRQALVAAATSLGDRLEAEVLLAHALGKPRSWLIAHATDALEPTLAEAFEALVQRRRAGEPVAYITGRRGFWSLELEVTPATLIPRPETELLVELALQRMPPNGRVADLGTGSGAIALAIARECPRAQVVATDASADALMVAARNAERLGIANVEFVHGDWLAPLDGRCFDLIVSNPPYIEAGDPHLGEGDLRHEPASALSSGPDGLDDIRRIVADARGRLALGGWLMMEHGWNQGDAVRAILAAAGYREVFTAQDLEQRDRVSGGASSGA</sequence>
<feature type="binding site" evidence="5">
    <location>
        <position position="179"/>
    </location>
    <ligand>
        <name>S-adenosyl-L-methionine</name>
        <dbReference type="ChEBI" id="CHEBI:59789"/>
    </ligand>
</feature>
<evidence type="ECO:0000313" key="8">
    <source>
        <dbReference type="EMBL" id="RDJ00299.1"/>
    </source>
</evidence>
<evidence type="ECO:0000259" key="7">
    <source>
        <dbReference type="Pfam" id="PF17827"/>
    </source>
</evidence>
<dbReference type="CDD" id="cd02440">
    <property type="entry name" value="AdoMet_MTases"/>
    <property type="match status" value="1"/>
</dbReference>
<evidence type="ECO:0000256" key="3">
    <source>
        <dbReference type="ARBA" id="ARBA00022691"/>
    </source>
</evidence>
<comment type="similarity">
    <text evidence="5">Belongs to the protein N5-glutamine methyltransferase family. PrmC subfamily.</text>
</comment>
<proteinExistence type="inferred from homology"/>
<dbReference type="Gene3D" id="3.40.50.150">
    <property type="entry name" value="Vaccinia Virus protein VP39"/>
    <property type="match status" value="1"/>
</dbReference>
<feature type="binding site" evidence="5">
    <location>
        <begin position="179"/>
        <end position="182"/>
    </location>
    <ligand>
        <name>substrate</name>
    </ligand>
</feature>
<name>A0A370KCC4_9GAMM</name>
<dbReference type="RefSeq" id="WP_114824024.1">
    <property type="nucleotide sequence ID" value="NZ_QQSY01000001.1"/>
</dbReference>
<dbReference type="PROSITE" id="PS00092">
    <property type="entry name" value="N6_MTASE"/>
    <property type="match status" value="1"/>
</dbReference>
<keyword evidence="9" id="KW-1185">Reference proteome</keyword>
<dbReference type="PANTHER" id="PTHR18895:SF74">
    <property type="entry name" value="MTRF1L RELEASE FACTOR GLUTAMINE METHYLTRANSFERASE"/>
    <property type="match status" value="1"/>
</dbReference>
<feature type="binding site" evidence="5">
    <location>
        <begin position="113"/>
        <end position="117"/>
    </location>
    <ligand>
        <name>S-adenosyl-L-methionine</name>
        <dbReference type="ChEBI" id="CHEBI:59789"/>
    </ligand>
</feature>
<dbReference type="PANTHER" id="PTHR18895">
    <property type="entry name" value="HEMK METHYLTRANSFERASE"/>
    <property type="match status" value="1"/>
</dbReference>
<accession>A0A370KCC4</accession>
<dbReference type="NCBIfam" id="TIGR03534">
    <property type="entry name" value="RF_mod_PrmC"/>
    <property type="match status" value="1"/>
</dbReference>
<feature type="domain" description="Release factor glutamine methyltransferase N-terminal" evidence="7">
    <location>
        <begin position="14"/>
        <end position="70"/>
    </location>
</feature>
<dbReference type="InterPro" id="IPR040758">
    <property type="entry name" value="PrmC_N"/>
</dbReference>
<feature type="binding site" evidence="5">
    <location>
        <position position="164"/>
    </location>
    <ligand>
        <name>S-adenosyl-L-methionine</name>
        <dbReference type="ChEBI" id="CHEBI:59789"/>
    </ligand>
</feature>
<dbReference type="InterPro" id="IPR050320">
    <property type="entry name" value="N5-glutamine_MTase"/>
</dbReference>
<dbReference type="GO" id="GO:0003676">
    <property type="term" value="F:nucleic acid binding"/>
    <property type="evidence" value="ECO:0007669"/>
    <property type="project" value="InterPro"/>
</dbReference>
<gene>
    <name evidence="5 8" type="primary">prmC</name>
    <name evidence="8" type="ORF">DVT68_05700</name>
</gene>
<dbReference type="SUPFAM" id="SSF53335">
    <property type="entry name" value="S-adenosyl-L-methionine-dependent methyltransferases"/>
    <property type="match status" value="1"/>
</dbReference>
<dbReference type="InterPro" id="IPR019874">
    <property type="entry name" value="RF_methyltr_PrmC"/>
</dbReference>
<evidence type="ECO:0000313" key="9">
    <source>
        <dbReference type="Proteomes" id="UP000254711"/>
    </source>
</evidence>
<evidence type="ECO:0000256" key="4">
    <source>
        <dbReference type="ARBA" id="ARBA00048391"/>
    </source>
</evidence>
<dbReference type="GO" id="GO:0032259">
    <property type="term" value="P:methylation"/>
    <property type="evidence" value="ECO:0007669"/>
    <property type="project" value="UniProtKB-KW"/>
</dbReference>
<dbReference type="HAMAP" id="MF_02126">
    <property type="entry name" value="RF_methyltr_PrmC"/>
    <property type="match status" value="1"/>
</dbReference>
<dbReference type="InterPro" id="IPR007848">
    <property type="entry name" value="Small_mtfrase_dom"/>
</dbReference>
<dbReference type="Proteomes" id="UP000254711">
    <property type="component" value="Unassembled WGS sequence"/>
</dbReference>
<protein>
    <recommendedName>
        <fullName evidence="5">Release factor glutamine methyltransferase</fullName>
        <shortName evidence="5">RF MTase</shortName>
        <ecNumber evidence="5">2.1.1.297</ecNumber>
    </recommendedName>
    <alternativeName>
        <fullName evidence="5">N5-glutamine methyltransferase PrmC</fullName>
    </alternativeName>
    <alternativeName>
        <fullName evidence="5">Protein-(glutamine-N5) MTase PrmC</fullName>
    </alternativeName>
    <alternativeName>
        <fullName evidence="5">Protein-glutamine N-methyltransferase PrmC</fullName>
    </alternativeName>
</protein>
<keyword evidence="2 5" id="KW-0808">Transferase</keyword>
<dbReference type="EMBL" id="QQSY01000001">
    <property type="protein sequence ID" value="RDJ00299.1"/>
    <property type="molecule type" value="Genomic_DNA"/>
</dbReference>
<organism evidence="8 9">
    <name type="scientific">Dyella solisilvae</name>
    <dbReference type="NCBI Taxonomy" id="1920168"/>
    <lineage>
        <taxon>Bacteria</taxon>
        <taxon>Pseudomonadati</taxon>
        <taxon>Pseudomonadota</taxon>
        <taxon>Gammaproteobacteria</taxon>
        <taxon>Lysobacterales</taxon>
        <taxon>Rhodanobacteraceae</taxon>
        <taxon>Dyella</taxon>
    </lineage>
</organism>
<comment type="function">
    <text evidence="5">Methylates the class 1 translation termination release factors RF1/PrfA and RF2/PrfB on the glutamine residue of the universally conserved GGQ motif.</text>
</comment>
<evidence type="ECO:0000256" key="2">
    <source>
        <dbReference type="ARBA" id="ARBA00022679"/>
    </source>
</evidence>
<dbReference type="InterPro" id="IPR004556">
    <property type="entry name" value="HemK-like"/>
</dbReference>
<feature type="binding site" evidence="5">
    <location>
        <position position="136"/>
    </location>
    <ligand>
        <name>S-adenosyl-L-methionine</name>
        <dbReference type="ChEBI" id="CHEBI:59789"/>
    </ligand>
</feature>
<keyword evidence="3 5" id="KW-0949">S-adenosyl-L-methionine</keyword>
<feature type="domain" description="Methyltransferase small" evidence="6">
    <location>
        <begin position="92"/>
        <end position="185"/>
    </location>
</feature>
<dbReference type="EC" id="2.1.1.297" evidence="5"/>
<reference evidence="8 9" key="1">
    <citation type="submission" date="2018-07" db="EMBL/GenBank/DDBJ databases">
        <title>Dyella solisilvae sp. nov., isolated from the pine and broad-leaved mixed forest soil.</title>
        <authorList>
            <person name="Gao Z."/>
            <person name="Qiu L."/>
        </authorList>
    </citation>
    <scope>NUCLEOTIDE SEQUENCE [LARGE SCALE GENOMIC DNA]</scope>
    <source>
        <strain evidence="8 9">DHG54</strain>
    </source>
</reference>
<evidence type="ECO:0000256" key="5">
    <source>
        <dbReference type="HAMAP-Rule" id="MF_02126"/>
    </source>
</evidence>
<dbReference type="Gene3D" id="1.10.8.10">
    <property type="entry name" value="DNA helicase RuvA subunit, C-terminal domain"/>
    <property type="match status" value="1"/>
</dbReference>
<comment type="caution">
    <text evidence="8">The sequence shown here is derived from an EMBL/GenBank/DDBJ whole genome shotgun (WGS) entry which is preliminary data.</text>
</comment>
<dbReference type="AlphaFoldDB" id="A0A370KCC4"/>
<dbReference type="FunFam" id="3.40.50.150:FF:000053">
    <property type="entry name" value="Release factor glutamine methyltransferase"/>
    <property type="match status" value="1"/>
</dbReference>
<dbReference type="NCBIfam" id="TIGR00536">
    <property type="entry name" value="hemK_fam"/>
    <property type="match status" value="1"/>
</dbReference>
<keyword evidence="1 5" id="KW-0489">Methyltransferase</keyword>
<comment type="catalytic activity">
    <reaction evidence="4 5">
        <text>L-glutaminyl-[peptide chain release factor] + S-adenosyl-L-methionine = N(5)-methyl-L-glutaminyl-[peptide chain release factor] + S-adenosyl-L-homocysteine + H(+)</text>
        <dbReference type="Rhea" id="RHEA:42896"/>
        <dbReference type="Rhea" id="RHEA-COMP:10271"/>
        <dbReference type="Rhea" id="RHEA-COMP:10272"/>
        <dbReference type="ChEBI" id="CHEBI:15378"/>
        <dbReference type="ChEBI" id="CHEBI:30011"/>
        <dbReference type="ChEBI" id="CHEBI:57856"/>
        <dbReference type="ChEBI" id="CHEBI:59789"/>
        <dbReference type="ChEBI" id="CHEBI:61891"/>
        <dbReference type="EC" id="2.1.1.297"/>
    </reaction>
</comment>
<dbReference type="OrthoDB" id="9800643at2"/>
<dbReference type="InterPro" id="IPR002052">
    <property type="entry name" value="DNA_methylase_N6_adenine_CS"/>
</dbReference>
<evidence type="ECO:0000259" key="6">
    <source>
        <dbReference type="Pfam" id="PF05175"/>
    </source>
</evidence>
<dbReference type="Pfam" id="PF17827">
    <property type="entry name" value="PrmC_N"/>
    <property type="match status" value="1"/>
</dbReference>